<organism evidence="2 3">
    <name type="scientific">Thalassococcus halodurans</name>
    <dbReference type="NCBI Taxonomy" id="373675"/>
    <lineage>
        <taxon>Bacteria</taxon>
        <taxon>Pseudomonadati</taxon>
        <taxon>Pseudomonadota</taxon>
        <taxon>Alphaproteobacteria</taxon>
        <taxon>Rhodobacterales</taxon>
        <taxon>Roseobacteraceae</taxon>
        <taxon>Thalassococcus</taxon>
    </lineage>
</organism>
<dbReference type="RefSeq" id="WP_103910282.1">
    <property type="nucleotide sequence ID" value="NZ_FNUZ01000002.1"/>
</dbReference>
<dbReference type="EMBL" id="FNUZ01000002">
    <property type="protein sequence ID" value="SEF89456.1"/>
    <property type="molecule type" value="Genomic_DNA"/>
</dbReference>
<proteinExistence type="predicted"/>
<protein>
    <recommendedName>
        <fullName evidence="4">Component of SufBCD complex</fullName>
    </recommendedName>
</protein>
<dbReference type="OrthoDB" id="7847071at2"/>
<sequence>MDWHQTVYELIDFRSFSNLWFWIGLAVLWSTASHWVIGVPFDMVARAARQGGQAEQDFESLVRINCNRILFITEEAGLIMAAIGSFLLSTLAVLAFVFDIELAQAIFLMAAPMTLVWGLSIRTARKITGNQLSDEPLRKAMTRHRLIVQAIGMVSIFVTALWGMFQNLSAGVFGG</sequence>
<evidence type="ECO:0000256" key="1">
    <source>
        <dbReference type="SAM" id="Phobius"/>
    </source>
</evidence>
<feature type="transmembrane region" description="Helical" evidence="1">
    <location>
        <begin position="20"/>
        <end position="41"/>
    </location>
</feature>
<evidence type="ECO:0000313" key="3">
    <source>
        <dbReference type="Proteomes" id="UP000236752"/>
    </source>
</evidence>
<keyword evidence="1" id="KW-1133">Transmembrane helix</keyword>
<evidence type="ECO:0008006" key="4">
    <source>
        <dbReference type="Google" id="ProtNLM"/>
    </source>
</evidence>
<feature type="transmembrane region" description="Helical" evidence="1">
    <location>
        <begin position="104"/>
        <end position="125"/>
    </location>
</feature>
<dbReference type="AlphaFoldDB" id="A0A1H5VR11"/>
<keyword evidence="3" id="KW-1185">Reference proteome</keyword>
<accession>A0A1H5VR11</accession>
<feature type="transmembrane region" description="Helical" evidence="1">
    <location>
        <begin position="78"/>
        <end position="98"/>
    </location>
</feature>
<name>A0A1H5VR11_9RHOB</name>
<evidence type="ECO:0000313" key="2">
    <source>
        <dbReference type="EMBL" id="SEF89456.1"/>
    </source>
</evidence>
<keyword evidence="1" id="KW-0472">Membrane</keyword>
<dbReference type="Proteomes" id="UP000236752">
    <property type="component" value="Unassembled WGS sequence"/>
</dbReference>
<reference evidence="2 3" key="1">
    <citation type="submission" date="2016-10" db="EMBL/GenBank/DDBJ databases">
        <authorList>
            <person name="de Groot N.N."/>
        </authorList>
    </citation>
    <scope>NUCLEOTIDE SEQUENCE [LARGE SCALE GENOMIC DNA]</scope>
    <source>
        <strain evidence="2 3">DSM 26915</strain>
    </source>
</reference>
<keyword evidence="1" id="KW-0812">Transmembrane</keyword>
<feature type="transmembrane region" description="Helical" evidence="1">
    <location>
        <begin position="146"/>
        <end position="165"/>
    </location>
</feature>
<gene>
    <name evidence="2" type="ORF">SAMN04488045_1138</name>
</gene>